<sequence length="259" mass="29699">MGENSLIALIVLFNLIFIIFIGGIIIFIREYRVKKKLHIEQVETINTLHQKELLENKLEIQEQTMRYIGQEIHDNIGQKLTLASIYLQQLEHANKAPQINENITSINSIISQSLTELRQLSKSLTDDTILEQSISELLTNECKKVRDLKICKVKFDDDISCDINSYQVKSIVLRITQEFFQNSIKHANCKNIQLKLSANTEYVYLKLKDDGIGFSINEVANNGIGLKNMKKRTQILKGHFNLKSTLKLGTELNVEIPIK</sequence>
<name>A0ABS5WD32_9FLAO</name>
<evidence type="ECO:0000313" key="11">
    <source>
        <dbReference type="EMBL" id="MBT2161310.1"/>
    </source>
</evidence>
<proteinExistence type="predicted"/>
<dbReference type="Pfam" id="PF07730">
    <property type="entry name" value="HisKA_3"/>
    <property type="match status" value="1"/>
</dbReference>
<dbReference type="EMBL" id="JACATN010000002">
    <property type="protein sequence ID" value="MBT2161310.1"/>
    <property type="molecule type" value="Genomic_DNA"/>
</dbReference>
<keyword evidence="4" id="KW-0808">Transferase</keyword>
<evidence type="ECO:0000256" key="5">
    <source>
        <dbReference type="ARBA" id="ARBA00022741"/>
    </source>
</evidence>
<keyword evidence="5" id="KW-0547">Nucleotide-binding</keyword>
<keyword evidence="8" id="KW-0902">Two-component regulatory system</keyword>
<dbReference type="EC" id="2.7.13.3" evidence="2"/>
<evidence type="ECO:0000256" key="8">
    <source>
        <dbReference type="ARBA" id="ARBA00023012"/>
    </source>
</evidence>
<keyword evidence="7" id="KW-0067">ATP-binding</keyword>
<dbReference type="Proteomes" id="UP000740413">
    <property type="component" value="Unassembled WGS sequence"/>
</dbReference>
<evidence type="ECO:0000259" key="10">
    <source>
        <dbReference type="PROSITE" id="PS50109"/>
    </source>
</evidence>
<organism evidence="11 12">
    <name type="scientific">Zobellia barbeyronii</name>
    <dbReference type="NCBI Taxonomy" id="2748009"/>
    <lineage>
        <taxon>Bacteria</taxon>
        <taxon>Pseudomonadati</taxon>
        <taxon>Bacteroidota</taxon>
        <taxon>Flavobacteriia</taxon>
        <taxon>Flavobacteriales</taxon>
        <taxon>Flavobacteriaceae</taxon>
        <taxon>Zobellia</taxon>
    </lineage>
</organism>
<evidence type="ECO:0000256" key="3">
    <source>
        <dbReference type="ARBA" id="ARBA00022553"/>
    </source>
</evidence>
<keyword evidence="3" id="KW-0597">Phosphoprotein</keyword>
<accession>A0ABS5WD32</accession>
<dbReference type="InterPro" id="IPR011712">
    <property type="entry name" value="Sig_transdc_His_kin_sub3_dim/P"/>
</dbReference>
<dbReference type="InterPro" id="IPR036890">
    <property type="entry name" value="HATPase_C_sf"/>
</dbReference>
<evidence type="ECO:0000313" key="12">
    <source>
        <dbReference type="Proteomes" id="UP000740413"/>
    </source>
</evidence>
<dbReference type="PANTHER" id="PTHR24421:SF10">
    <property type="entry name" value="NITRATE_NITRITE SENSOR PROTEIN NARQ"/>
    <property type="match status" value="1"/>
</dbReference>
<protein>
    <recommendedName>
        <fullName evidence="2">histidine kinase</fullName>
        <ecNumber evidence="2">2.7.13.3</ecNumber>
    </recommendedName>
</protein>
<keyword evidence="6 11" id="KW-0418">Kinase</keyword>
<evidence type="ECO:0000256" key="7">
    <source>
        <dbReference type="ARBA" id="ARBA00022840"/>
    </source>
</evidence>
<dbReference type="Pfam" id="PF02518">
    <property type="entry name" value="HATPase_c"/>
    <property type="match status" value="1"/>
</dbReference>
<keyword evidence="9" id="KW-0812">Transmembrane</keyword>
<feature type="domain" description="Histidine kinase" evidence="10">
    <location>
        <begin position="172"/>
        <end position="259"/>
    </location>
</feature>
<evidence type="ECO:0000256" key="1">
    <source>
        <dbReference type="ARBA" id="ARBA00000085"/>
    </source>
</evidence>
<feature type="transmembrane region" description="Helical" evidence="9">
    <location>
        <begin position="6"/>
        <end position="28"/>
    </location>
</feature>
<dbReference type="GO" id="GO:0016301">
    <property type="term" value="F:kinase activity"/>
    <property type="evidence" value="ECO:0007669"/>
    <property type="project" value="UniProtKB-KW"/>
</dbReference>
<evidence type="ECO:0000256" key="9">
    <source>
        <dbReference type="SAM" id="Phobius"/>
    </source>
</evidence>
<dbReference type="RefSeq" id="WP_214611450.1">
    <property type="nucleotide sequence ID" value="NZ_JACATN010000002.1"/>
</dbReference>
<reference evidence="11 12" key="1">
    <citation type="submission" date="2020-06" db="EMBL/GenBank/DDBJ databases">
        <authorList>
            <person name="Isaeva M.P."/>
            <person name="Chernysheva N.Y."/>
        </authorList>
    </citation>
    <scope>NUCLEOTIDE SEQUENCE [LARGE SCALE GENOMIC DNA]</scope>
    <source>
        <strain evidence="11 12">KMM 6746</strain>
    </source>
</reference>
<gene>
    <name evidence="11" type="ORF">HW347_08525</name>
</gene>
<dbReference type="PANTHER" id="PTHR24421">
    <property type="entry name" value="NITRATE/NITRITE SENSOR PROTEIN NARX-RELATED"/>
    <property type="match status" value="1"/>
</dbReference>
<dbReference type="InterPro" id="IPR005467">
    <property type="entry name" value="His_kinase_dom"/>
</dbReference>
<dbReference type="SUPFAM" id="SSF55874">
    <property type="entry name" value="ATPase domain of HSP90 chaperone/DNA topoisomerase II/histidine kinase"/>
    <property type="match status" value="1"/>
</dbReference>
<comment type="caution">
    <text evidence="11">The sequence shown here is derived from an EMBL/GenBank/DDBJ whole genome shotgun (WGS) entry which is preliminary data.</text>
</comment>
<dbReference type="InterPro" id="IPR050482">
    <property type="entry name" value="Sensor_HK_TwoCompSys"/>
</dbReference>
<keyword evidence="9" id="KW-0472">Membrane</keyword>
<evidence type="ECO:0000256" key="4">
    <source>
        <dbReference type="ARBA" id="ARBA00022679"/>
    </source>
</evidence>
<evidence type="ECO:0000256" key="2">
    <source>
        <dbReference type="ARBA" id="ARBA00012438"/>
    </source>
</evidence>
<dbReference type="CDD" id="cd16917">
    <property type="entry name" value="HATPase_UhpB-NarQ-NarX-like"/>
    <property type="match status" value="1"/>
</dbReference>
<evidence type="ECO:0000256" key="6">
    <source>
        <dbReference type="ARBA" id="ARBA00022777"/>
    </source>
</evidence>
<dbReference type="PROSITE" id="PS50109">
    <property type="entry name" value="HIS_KIN"/>
    <property type="match status" value="1"/>
</dbReference>
<keyword evidence="9" id="KW-1133">Transmembrane helix</keyword>
<dbReference type="Gene3D" id="3.30.565.10">
    <property type="entry name" value="Histidine kinase-like ATPase, C-terminal domain"/>
    <property type="match status" value="1"/>
</dbReference>
<reference evidence="12" key="2">
    <citation type="submission" date="2023-07" db="EMBL/GenBank/DDBJ databases">
        <title>Zobellia barbeyronii sp. nov., a new marine flavobacterium, isolated from green and red algae.</title>
        <authorList>
            <person name="Nedashkovskaya O.I."/>
            <person name="Otstavnykh N."/>
            <person name="Zhukova N."/>
            <person name="Guzev K."/>
            <person name="Chausova V."/>
            <person name="Tekutyeva L."/>
            <person name="Mikhailov V."/>
            <person name="Isaeva M."/>
        </authorList>
    </citation>
    <scope>NUCLEOTIDE SEQUENCE [LARGE SCALE GENOMIC DNA]</scope>
    <source>
        <strain evidence="12">KMM 6746</strain>
    </source>
</reference>
<dbReference type="InterPro" id="IPR003594">
    <property type="entry name" value="HATPase_dom"/>
</dbReference>
<keyword evidence="12" id="KW-1185">Reference proteome</keyword>
<comment type="catalytic activity">
    <reaction evidence="1">
        <text>ATP + protein L-histidine = ADP + protein N-phospho-L-histidine.</text>
        <dbReference type="EC" id="2.7.13.3"/>
    </reaction>
</comment>
<dbReference type="Gene3D" id="1.20.5.1930">
    <property type="match status" value="1"/>
</dbReference>